<feature type="transmembrane region" description="Helical" evidence="7">
    <location>
        <begin position="7"/>
        <end position="28"/>
    </location>
</feature>
<evidence type="ECO:0000256" key="3">
    <source>
        <dbReference type="ARBA" id="ARBA00022475"/>
    </source>
</evidence>
<evidence type="ECO:0000256" key="6">
    <source>
        <dbReference type="ARBA" id="ARBA00023136"/>
    </source>
</evidence>
<dbReference type="InterPro" id="IPR001463">
    <property type="entry name" value="Na/Ala_symport"/>
</dbReference>
<proteinExistence type="predicted"/>
<evidence type="ECO:0000256" key="7">
    <source>
        <dbReference type="SAM" id="Phobius"/>
    </source>
</evidence>
<evidence type="ECO:0000256" key="2">
    <source>
        <dbReference type="ARBA" id="ARBA00022448"/>
    </source>
</evidence>
<gene>
    <name evidence="8" type="ORF">SDC9_152712</name>
</gene>
<evidence type="ECO:0000256" key="4">
    <source>
        <dbReference type="ARBA" id="ARBA00022692"/>
    </source>
</evidence>
<dbReference type="GO" id="GO:0005283">
    <property type="term" value="F:amino acid:sodium symporter activity"/>
    <property type="evidence" value="ECO:0007669"/>
    <property type="project" value="InterPro"/>
</dbReference>
<keyword evidence="4 7" id="KW-0812">Transmembrane</keyword>
<evidence type="ECO:0008006" key="9">
    <source>
        <dbReference type="Google" id="ProtNLM"/>
    </source>
</evidence>
<sequence length="71" mass="8086">MIKPFKIFWMVLIVFGAWGGSDFLANLWDLSDTLNGLMAIPNLIGLLLLTKELRFLVNDFDSKLKSGELKR</sequence>
<keyword evidence="3" id="KW-1003">Cell membrane</keyword>
<comment type="subcellular location">
    <subcellularLocation>
        <location evidence="1">Cell membrane</location>
        <topology evidence="1">Multi-pass membrane protein</topology>
    </subcellularLocation>
</comment>
<evidence type="ECO:0000256" key="5">
    <source>
        <dbReference type="ARBA" id="ARBA00022989"/>
    </source>
</evidence>
<keyword evidence="2" id="KW-0813">Transport</keyword>
<protein>
    <recommendedName>
        <fullName evidence="9">Amino-acid carrier protein AlsT</fullName>
    </recommendedName>
</protein>
<comment type="caution">
    <text evidence="8">The sequence shown here is derived from an EMBL/GenBank/DDBJ whole genome shotgun (WGS) entry which is preliminary data.</text>
</comment>
<organism evidence="8">
    <name type="scientific">bioreactor metagenome</name>
    <dbReference type="NCBI Taxonomy" id="1076179"/>
    <lineage>
        <taxon>unclassified sequences</taxon>
        <taxon>metagenomes</taxon>
        <taxon>ecological metagenomes</taxon>
    </lineage>
</organism>
<name>A0A645EW55_9ZZZZ</name>
<evidence type="ECO:0000256" key="1">
    <source>
        <dbReference type="ARBA" id="ARBA00004651"/>
    </source>
</evidence>
<dbReference type="AlphaFoldDB" id="A0A645EW55"/>
<dbReference type="EMBL" id="VSSQ01051364">
    <property type="protein sequence ID" value="MPN05462.1"/>
    <property type="molecule type" value="Genomic_DNA"/>
</dbReference>
<dbReference type="Pfam" id="PF01235">
    <property type="entry name" value="Na_Ala_symp"/>
    <property type="match status" value="1"/>
</dbReference>
<feature type="transmembrane region" description="Helical" evidence="7">
    <location>
        <begin position="34"/>
        <end position="50"/>
    </location>
</feature>
<evidence type="ECO:0000313" key="8">
    <source>
        <dbReference type="EMBL" id="MPN05462.1"/>
    </source>
</evidence>
<accession>A0A645EW55</accession>
<keyword evidence="6 7" id="KW-0472">Membrane</keyword>
<dbReference type="GO" id="GO:0005886">
    <property type="term" value="C:plasma membrane"/>
    <property type="evidence" value="ECO:0007669"/>
    <property type="project" value="UniProtKB-SubCell"/>
</dbReference>
<reference evidence="8" key="1">
    <citation type="submission" date="2019-08" db="EMBL/GenBank/DDBJ databases">
        <authorList>
            <person name="Kucharzyk K."/>
            <person name="Murdoch R.W."/>
            <person name="Higgins S."/>
            <person name="Loffler F."/>
        </authorList>
    </citation>
    <scope>NUCLEOTIDE SEQUENCE</scope>
</reference>
<keyword evidence="5 7" id="KW-1133">Transmembrane helix</keyword>